<dbReference type="InterPro" id="IPR050595">
    <property type="entry name" value="Bact_response_regulator"/>
</dbReference>
<dbReference type="PROSITE" id="PS50110">
    <property type="entry name" value="RESPONSE_REGULATORY"/>
    <property type="match status" value="1"/>
</dbReference>
<dbReference type="Proteomes" id="UP000027466">
    <property type="component" value="Unassembled WGS sequence"/>
</dbReference>
<evidence type="ECO:0000256" key="1">
    <source>
        <dbReference type="ARBA" id="ARBA00022553"/>
    </source>
</evidence>
<keyword evidence="1 2" id="KW-0597">Phosphoprotein</keyword>
<evidence type="ECO:0000259" key="3">
    <source>
        <dbReference type="PROSITE" id="PS50110"/>
    </source>
</evidence>
<dbReference type="SUPFAM" id="SSF52172">
    <property type="entry name" value="CheY-like"/>
    <property type="match status" value="1"/>
</dbReference>
<dbReference type="GO" id="GO:0000160">
    <property type="term" value="P:phosphorelay signal transduction system"/>
    <property type="evidence" value="ECO:0007669"/>
    <property type="project" value="InterPro"/>
</dbReference>
<dbReference type="RefSeq" id="WP_035931212.1">
    <property type="nucleotide sequence ID" value="NZ_CADFFX010000005.1"/>
</dbReference>
<dbReference type="STRING" id="60547.GCA_000751215_02821"/>
<feature type="modified residue" description="4-aspartylphosphate" evidence="2">
    <location>
        <position position="55"/>
    </location>
</feature>
<reference evidence="4 5" key="1">
    <citation type="submission" date="2014-03" db="EMBL/GenBank/DDBJ databases">
        <title>Draft Genome Sequences of Four Burkholderia Strains.</title>
        <authorList>
            <person name="Liu X.Y."/>
            <person name="Li C.X."/>
            <person name="Xu J.H."/>
        </authorList>
    </citation>
    <scope>NUCLEOTIDE SEQUENCE [LARGE SCALE GENOMIC DNA]</scope>
    <source>
        <strain evidence="4 5">DSM 50014</strain>
    </source>
</reference>
<protein>
    <submittedName>
        <fullName evidence="4">Response regulator receiver protein</fullName>
    </submittedName>
</protein>
<dbReference type="InterPro" id="IPR001789">
    <property type="entry name" value="Sig_transdc_resp-reg_receiver"/>
</dbReference>
<dbReference type="SMART" id="SM00448">
    <property type="entry name" value="REC"/>
    <property type="match status" value="1"/>
</dbReference>
<dbReference type="Gene3D" id="3.40.50.2300">
    <property type="match status" value="1"/>
</dbReference>
<gene>
    <name evidence="4" type="ORF">BG61_06005</name>
</gene>
<feature type="domain" description="Response regulatory" evidence="3">
    <location>
        <begin position="6"/>
        <end position="120"/>
    </location>
</feature>
<evidence type="ECO:0000256" key="2">
    <source>
        <dbReference type="PROSITE-ProRule" id="PRU00169"/>
    </source>
</evidence>
<dbReference type="Pfam" id="PF00072">
    <property type="entry name" value="Response_reg"/>
    <property type="match status" value="1"/>
</dbReference>
<dbReference type="AlphaFoldDB" id="A0A069PB46"/>
<dbReference type="PANTHER" id="PTHR44591:SF25">
    <property type="entry name" value="CHEMOTAXIS TWO-COMPONENT RESPONSE REGULATOR"/>
    <property type="match status" value="1"/>
</dbReference>
<evidence type="ECO:0000313" key="5">
    <source>
        <dbReference type="Proteomes" id="UP000027466"/>
    </source>
</evidence>
<name>A0A069PB46_9BURK</name>
<evidence type="ECO:0000313" key="4">
    <source>
        <dbReference type="EMBL" id="KDR37880.1"/>
    </source>
</evidence>
<proteinExistence type="predicted"/>
<accession>A0A069PB46</accession>
<sequence length="123" mass="13147">MSTTPIVSIVDDDESVRLATASLVRSLGWSVRAYASAEDFLQSGEIASAACVISDVQMPGMTGVEMQDQLIAQGNALPIIFITAFPSEALRRKAVANGALCFLNKPIDVQEVTRYLESVLRGA</sequence>
<keyword evidence="5" id="KW-1185">Reference proteome</keyword>
<dbReference type="InterPro" id="IPR011006">
    <property type="entry name" value="CheY-like_superfamily"/>
</dbReference>
<dbReference type="PANTHER" id="PTHR44591">
    <property type="entry name" value="STRESS RESPONSE REGULATOR PROTEIN 1"/>
    <property type="match status" value="1"/>
</dbReference>
<organism evidence="4 5">
    <name type="scientific">Caballeronia glathei</name>
    <dbReference type="NCBI Taxonomy" id="60547"/>
    <lineage>
        <taxon>Bacteria</taxon>
        <taxon>Pseudomonadati</taxon>
        <taxon>Pseudomonadota</taxon>
        <taxon>Betaproteobacteria</taxon>
        <taxon>Burkholderiales</taxon>
        <taxon>Burkholderiaceae</taxon>
        <taxon>Caballeronia</taxon>
    </lineage>
</organism>
<comment type="caution">
    <text evidence="4">The sequence shown here is derived from an EMBL/GenBank/DDBJ whole genome shotgun (WGS) entry which is preliminary data.</text>
</comment>
<dbReference type="EMBL" id="JFHC01000128">
    <property type="protein sequence ID" value="KDR37880.1"/>
    <property type="molecule type" value="Genomic_DNA"/>
</dbReference>